<gene>
    <name evidence="8" type="ORF">X777_10713</name>
</gene>
<dbReference type="Pfam" id="PF05485">
    <property type="entry name" value="THAP"/>
    <property type="match status" value="1"/>
</dbReference>
<name>A0A026W366_OOCBI</name>
<feature type="domain" description="THAP-type" evidence="7">
    <location>
        <begin position="1"/>
        <end position="74"/>
    </location>
</feature>
<keyword evidence="4 5" id="KW-0238">DNA-binding</keyword>
<evidence type="ECO:0000256" key="1">
    <source>
        <dbReference type="ARBA" id="ARBA00022723"/>
    </source>
</evidence>
<organism evidence="8 9">
    <name type="scientific">Ooceraea biroi</name>
    <name type="common">Clonal raider ant</name>
    <name type="synonym">Cerapachys biroi</name>
    <dbReference type="NCBI Taxonomy" id="2015173"/>
    <lineage>
        <taxon>Eukaryota</taxon>
        <taxon>Metazoa</taxon>
        <taxon>Ecdysozoa</taxon>
        <taxon>Arthropoda</taxon>
        <taxon>Hexapoda</taxon>
        <taxon>Insecta</taxon>
        <taxon>Pterygota</taxon>
        <taxon>Neoptera</taxon>
        <taxon>Endopterygota</taxon>
        <taxon>Hymenoptera</taxon>
        <taxon>Apocrita</taxon>
        <taxon>Aculeata</taxon>
        <taxon>Formicoidea</taxon>
        <taxon>Formicidae</taxon>
        <taxon>Dorylinae</taxon>
        <taxon>Ooceraea</taxon>
    </lineage>
</organism>
<evidence type="ECO:0000259" key="7">
    <source>
        <dbReference type="PROSITE" id="PS50950"/>
    </source>
</evidence>
<dbReference type="InterPro" id="IPR006612">
    <property type="entry name" value="THAP_Znf"/>
</dbReference>
<proteinExistence type="predicted"/>
<dbReference type="InterPro" id="IPR026516">
    <property type="entry name" value="THAP1/10"/>
</dbReference>
<dbReference type="OrthoDB" id="7312725at2759"/>
<dbReference type="GO" id="GO:0008270">
    <property type="term" value="F:zinc ion binding"/>
    <property type="evidence" value="ECO:0007669"/>
    <property type="project" value="UniProtKB-KW"/>
</dbReference>
<dbReference type="AlphaFoldDB" id="A0A026W366"/>
<reference evidence="8 9" key="1">
    <citation type="journal article" date="2014" name="Curr. Biol.">
        <title>The genome of the clonal raider ant Cerapachys biroi.</title>
        <authorList>
            <person name="Oxley P.R."/>
            <person name="Ji L."/>
            <person name="Fetter-Pruneda I."/>
            <person name="McKenzie S.K."/>
            <person name="Li C."/>
            <person name="Hu H."/>
            <person name="Zhang G."/>
            <person name="Kronauer D.J."/>
        </authorList>
    </citation>
    <scope>NUCLEOTIDE SEQUENCE [LARGE SCALE GENOMIC DNA]</scope>
</reference>
<keyword evidence="9" id="KW-1185">Reference proteome</keyword>
<dbReference type="Proteomes" id="UP000053097">
    <property type="component" value="Unassembled WGS sequence"/>
</dbReference>
<evidence type="ECO:0000256" key="3">
    <source>
        <dbReference type="ARBA" id="ARBA00022833"/>
    </source>
</evidence>
<dbReference type="Gene3D" id="6.20.210.20">
    <property type="entry name" value="THAP domain"/>
    <property type="match status" value="1"/>
</dbReference>
<accession>A0A026W366</accession>
<keyword evidence="2 5" id="KW-0863">Zinc-finger</keyword>
<dbReference type="SMART" id="SM00980">
    <property type="entry name" value="THAP"/>
    <property type="match status" value="1"/>
</dbReference>
<dbReference type="SUPFAM" id="SSF57716">
    <property type="entry name" value="Glucocorticoid receptor-like (DNA-binding domain)"/>
    <property type="match status" value="1"/>
</dbReference>
<dbReference type="SMART" id="SM00692">
    <property type="entry name" value="DM3"/>
    <property type="match status" value="1"/>
</dbReference>
<evidence type="ECO:0000313" key="8">
    <source>
        <dbReference type="EMBL" id="EZA50520.1"/>
    </source>
</evidence>
<evidence type="ECO:0000256" key="2">
    <source>
        <dbReference type="ARBA" id="ARBA00022771"/>
    </source>
</evidence>
<protein>
    <recommendedName>
        <fullName evidence="7">THAP-type domain-containing protein</fullName>
    </recommendedName>
</protein>
<dbReference type="EMBL" id="KK107455">
    <property type="protein sequence ID" value="EZA50520.1"/>
    <property type="molecule type" value="Genomic_DNA"/>
</dbReference>
<dbReference type="OMA" id="RANAFRX"/>
<keyword evidence="3" id="KW-0862">Zinc</keyword>
<evidence type="ECO:0000313" key="9">
    <source>
        <dbReference type="Proteomes" id="UP000053097"/>
    </source>
</evidence>
<dbReference type="PROSITE" id="PS50950">
    <property type="entry name" value="ZF_THAP"/>
    <property type="match status" value="1"/>
</dbReference>
<feature type="region of interest" description="Disordered" evidence="6">
    <location>
        <begin position="87"/>
        <end position="117"/>
    </location>
</feature>
<evidence type="ECO:0000256" key="4">
    <source>
        <dbReference type="ARBA" id="ARBA00023125"/>
    </source>
</evidence>
<evidence type="ECO:0000256" key="6">
    <source>
        <dbReference type="SAM" id="MobiDB-lite"/>
    </source>
</evidence>
<dbReference type="PANTHER" id="PTHR46600">
    <property type="entry name" value="THAP DOMAIN-CONTAINING"/>
    <property type="match status" value="1"/>
</dbReference>
<dbReference type="PANTHER" id="PTHR46600:SF11">
    <property type="entry name" value="THAP DOMAIN-CONTAINING PROTEIN 10"/>
    <property type="match status" value="1"/>
</dbReference>
<dbReference type="GO" id="GO:0043565">
    <property type="term" value="F:sequence-specific DNA binding"/>
    <property type="evidence" value="ECO:0007669"/>
    <property type="project" value="InterPro"/>
</dbReference>
<feature type="compositionally biased region" description="Basic and acidic residues" evidence="6">
    <location>
        <begin position="87"/>
        <end position="97"/>
    </location>
</feature>
<keyword evidence="1" id="KW-0479">Metal-binding</keyword>
<evidence type="ECO:0000256" key="5">
    <source>
        <dbReference type="PROSITE-ProRule" id="PRU00309"/>
    </source>
</evidence>
<sequence>MVTKCFLCGQCIEDAQGISFYTFPEDGDHRKRWLEAIGKTDAEVPVHSRLCSRHFPQDCFTDSILMDDATPILQLEPTYFNLITDTSEEKKEEKKEEEQEEKEPETGPLRSSSQCVSTVMRPTIRKGRRIHMLSDEEMKEMQPIKYVRYLKNVNWDEISKVPEEAKIVWEVATEELKEDNDKIRRLQAHVRQLNTTIQGLKTVLKAERPPRMFMLKRISNIYTPAN</sequence>
<dbReference type="InterPro" id="IPR038441">
    <property type="entry name" value="THAP_Znf_sf"/>
</dbReference>